<dbReference type="OrthoDB" id="3399139at2"/>
<evidence type="ECO:0000256" key="1">
    <source>
        <dbReference type="SAM" id="MobiDB-lite"/>
    </source>
</evidence>
<feature type="region of interest" description="Disordered" evidence="1">
    <location>
        <begin position="299"/>
        <end position="325"/>
    </location>
</feature>
<evidence type="ECO:0008006" key="4">
    <source>
        <dbReference type="Google" id="ProtNLM"/>
    </source>
</evidence>
<evidence type="ECO:0000313" key="2">
    <source>
        <dbReference type="EMBL" id="GAB49464.1"/>
    </source>
</evidence>
<name>H5UUQ6_9MICO</name>
<keyword evidence="3" id="KW-1185">Reference proteome</keyword>
<dbReference type="Pfam" id="PF06999">
    <property type="entry name" value="Suc_Fer-like"/>
    <property type="match status" value="1"/>
</dbReference>
<protein>
    <recommendedName>
        <fullName evidence="4">Sucrase ferredoxin</fullName>
    </recommendedName>
</protein>
<dbReference type="eggNOG" id="COG4759">
    <property type="taxonomic scope" value="Bacteria"/>
</dbReference>
<dbReference type="RefSeq" id="WP_009483307.1">
    <property type="nucleotide sequence ID" value="NZ_BAFE01000089.1"/>
</dbReference>
<gene>
    <name evidence="2" type="ORF">MOPEL_130_00710</name>
</gene>
<comment type="caution">
    <text evidence="2">The sequence shown here is derived from an EMBL/GenBank/DDBJ whole genome shotgun (WGS) entry which is preliminary data.</text>
</comment>
<dbReference type="STRING" id="1089455.MOPEL_130_00710"/>
<dbReference type="EMBL" id="BAFE01000089">
    <property type="protein sequence ID" value="GAB49464.1"/>
    <property type="molecule type" value="Genomic_DNA"/>
</dbReference>
<dbReference type="Proteomes" id="UP000004367">
    <property type="component" value="Unassembled WGS sequence"/>
</dbReference>
<organism evidence="2 3">
    <name type="scientific">Mobilicoccus pelagius NBRC 104925</name>
    <dbReference type="NCBI Taxonomy" id="1089455"/>
    <lineage>
        <taxon>Bacteria</taxon>
        <taxon>Bacillati</taxon>
        <taxon>Actinomycetota</taxon>
        <taxon>Actinomycetes</taxon>
        <taxon>Micrococcales</taxon>
        <taxon>Dermatophilaceae</taxon>
        <taxon>Mobilicoccus</taxon>
    </lineage>
</organism>
<evidence type="ECO:0000313" key="3">
    <source>
        <dbReference type="Proteomes" id="UP000004367"/>
    </source>
</evidence>
<dbReference type="InterPro" id="IPR009737">
    <property type="entry name" value="Aim32/Apd1-like"/>
</dbReference>
<dbReference type="AlphaFoldDB" id="H5UUQ6"/>
<reference evidence="2 3" key="1">
    <citation type="submission" date="2012-02" db="EMBL/GenBank/DDBJ databases">
        <title>Whole genome shotgun sequence of Mobilicoccus pelagius NBRC 104925.</title>
        <authorList>
            <person name="Yoshida Y."/>
            <person name="Hosoyama A."/>
            <person name="Tsuchikane K."/>
            <person name="Katsumata H."/>
            <person name="Yamazaki S."/>
            <person name="Fujita N."/>
        </authorList>
    </citation>
    <scope>NUCLEOTIDE SEQUENCE [LARGE SCALE GENOMIC DNA]</scope>
    <source>
        <strain evidence="2 3">NBRC 104925</strain>
    </source>
</reference>
<accession>H5UUQ6</accession>
<proteinExistence type="predicted"/>
<sequence>MSAPVRRPEPAPDSCARMWADADEPAWGSAAPATFWVALEQPGPWGNKALTQSRLDPQVGRELESRCAAAGGRALLIRSTGDHQLRREECPSHRRLYVAGGAPTGTPWLLTGDIGDPARVLDLPFDTLAGADPTPALTAVPALALTSEATLLVCTNARRDACCAVLGRPLALEAGSLRPEQVWECTHTGGHRFSPTGVVLPTGATLARLTTDLAVEALDAAARGEVGTELLAPRHHRGLAHLPPPLQAADGWVRHRLGEPDVAALTTRRIGATDDGGVLVEVVHRDGRRHVVSVVKTHDEARPRRNSCTTGPVPAESWQVTPQGD</sequence>